<organism evidence="1 2">
    <name type="scientific">Pontibaca salina</name>
    <dbReference type="NCBI Taxonomy" id="2795731"/>
    <lineage>
        <taxon>Bacteria</taxon>
        <taxon>Pseudomonadati</taxon>
        <taxon>Pseudomonadota</taxon>
        <taxon>Alphaproteobacteria</taxon>
        <taxon>Rhodobacterales</taxon>
        <taxon>Roseobacteraceae</taxon>
        <taxon>Pontibaca</taxon>
    </lineage>
</organism>
<dbReference type="AlphaFoldDB" id="A0A934HMI5"/>
<reference evidence="1" key="1">
    <citation type="submission" date="2020-12" db="EMBL/GenBank/DDBJ databases">
        <title>Pontibaca salina gen. nov., sp. nov., isolated from marine sediment.</title>
        <authorList>
            <person name="Bo J."/>
            <person name="Wang S."/>
            <person name="Song X."/>
            <person name="Du Z."/>
        </authorList>
    </citation>
    <scope>NUCLEOTIDE SEQUENCE</scope>
    <source>
        <strain evidence="1">S1109L</strain>
    </source>
</reference>
<gene>
    <name evidence="1" type="ORF">JAO82_13865</name>
</gene>
<proteinExistence type="predicted"/>
<dbReference type="Proteomes" id="UP000613255">
    <property type="component" value="Unassembled WGS sequence"/>
</dbReference>
<dbReference type="RefSeq" id="WP_198687000.1">
    <property type="nucleotide sequence ID" value="NZ_JAEIJD010000019.1"/>
</dbReference>
<evidence type="ECO:0000313" key="1">
    <source>
        <dbReference type="EMBL" id="MBI6630964.1"/>
    </source>
</evidence>
<protein>
    <submittedName>
        <fullName evidence="1">DMT family protein</fullName>
    </submittedName>
</protein>
<comment type="caution">
    <text evidence="1">The sequence shown here is derived from an EMBL/GenBank/DDBJ whole genome shotgun (WGS) entry which is preliminary data.</text>
</comment>
<dbReference type="EMBL" id="JAEIJD010000019">
    <property type="protein sequence ID" value="MBI6630964.1"/>
    <property type="molecule type" value="Genomic_DNA"/>
</dbReference>
<dbReference type="InterPro" id="IPR007437">
    <property type="entry name" value="DUF486"/>
</dbReference>
<accession>A0A934HMI5</accession>
<keyword evidence="2" id="KW-1185">Reference proteome</keyword>
<dbReference type="Pfam" id="PF04342">
    <property type="entry name" value="DMT_6"/>
    <property type="match status" value="1"/>
</dbReference>
<sequence length="28" mass="3258">MSLAWYSHLNCRGRSKALFALVSWEIAF</sequence>
<name>A0A934HMI5_9RHOB</name>
<evidence type="ECO:0000313" key="2">
    <source>
        <dbReference type="Proteomes" id="UP000613255"/>
    </source>
</evidence>